<evidence type="ECO:0000256" key="1">
    <source>
        <dbReference type="SAM" id="MobiDB-lite"/>
    </source>
</evidence>
<sequence length="95" mass="10696">MEAPPIDPTAPAQLEEYDIPNQPHLAPVATIEELQEHLQAHAREHGFAVIRRNAGNYRGEPRLPPRFKIACDRDTSRQPRGFGTRTTSTQKNNCP</sequence>
<comment type="caution">
    <text evidence="2">The sequence shown here is derived from an EMBL/GenBank/DDBJ whole genome shotgun (WGS) entry which is preliminary data.</text>
</comment>
<evidence type="ECO:0000313" key="2">
    <source>
        <dbReference type="EMBL" id="KAK1621427.1"/>
    </source>
</evidence>
<dbReference type="Proteomes" id="UP001243989">
    <property type="component" value="Unassembled WGS sequence"/>
</dbReference>
<organism evidence="2 3">
    <name type="scientific">Colletotrichum phormii</name>
    <dbReference type="NCBI Taxonomy" id="359342"/>
    <lineage>
        <taxon>Eukaryota</taxon>
        <taxon>Fungi</taxon>
        <taxon>Dikarya</taxon>
        <taxon>Ascomycota</taxon>
        <taxon>Pezizomycotina</taxon>
        <taxon>Sordariomycetes</taxon>
        <taxon>Hypocreomycetidae</taxon>
        <taxon>Glomerellales</taxon>
        <taxon>Glomerellaceae</taxon>
        <taxon>Colletotrichum</taxon>
        <taxon>Colletotrichum acutatum species complex</taxon>
    </lineage>
</organism>
<dbReference type="EMBL" id="JAHMHQ010000052">
    <property type="protein sequence ID" value="KAK1621427.1"/>
    <property type="molecule type" value="Genomic_DNA"/>
</dbReference>
<proteinExistence type="predicted"/>
<reference evidence="2" key="1">
    <citation type="submission" date="2021-06" db="EMBL/GenBank/DDBJ databases">
        <title>Comparative genomics, transcriptomics and evolutionary studies reveal genomic signatures of adaptation to plant cell wall in hemibiotrophic fungi.</title>
        <authorList>
            <consortium name="DOE Joint Genome Institute"/>
            <person name="Baroncelli R."/>
            <person name="Diaz J.F."/>
            <person name="Benocci T."/>
            <person name="Peng M."/>
            <person name="Battaglia E."/>
            <person name="Haridas S."/>
            <person name="Andreopoulos W."/>
            <person name="Labutti K."/>
            <person name="Pangilinan J."/>
            <person name="Floch G.L."/>
            <person name="Makela M.R."/>
            <person name="Henrissat B."/>
            <person name="Grigoriev I.V."/>
            <person name="Crouch J.A."/>
            <person name="De Vries R.P."/>
            <person name="Sukno S.A."/>
            <person name="Thon M.R."/>
        </authorList>
    </citation>
    <scope>NUCLEOTIDE SEQUENCE</scope>
    <source>
        <strain evidence="2">CBS 102054</strain>
    </source>
</reference>
<dbReference type="AlphaFoldDB" id="A0AAI9ZBV8"/>
<keyword evidence="3" id="KW-1185">Reference proteome</keyword>
<protein>
    <submittedName>
        <fullName evidence="2">Uncharacterized protein</fullName>
    </submittedName>
</protein>
<gene>
    <name evidence="2" type="ORF">BDP81DRAFT_443651</name>
</gene>
<dbReference type="RefSeq" id="XP_060437422.1">
    <property type="nucleotide sequence ID" value="XM_060591748.1"/>
</dbReference>
<feature type="region of interest" description="Disordered" evidence="1">
    <location>
        <begin position="73"/>
        <end position="95"/>
    </location>
</feature>
<accession>A0AAI9ZBV8</accession>
<feature type="compositionally biased region" description="Polar residues" evidence="1">
    <location>
        <begin position="84"/>
        <end position="95"/>
    </location>
</feature>
<name>A0AAI9ZBV8_9PEZI</name>
<evidence type="ECO:0000313" key="3">
    <source>
        <dbReference type="Proteomes" id="UP001243989"/>
    </source>
</evidence>
<dbReference type="GeneID" id="85476610"/>